<proteinExistence type="predicted"/>
<evidence type="ECO:0000313" key="1">
    <source>
        <dbReference type="EMBL" id="OGG07275.1"/>
    </source>
</evidence>
<dbReference type="EMBL" id="MFJG01000009">
    <property type="protein sequence ID" value="OGG07275.1"/>
    <property type="molecule type" value="Genomic_DNA"/>
</dbReference>
<dbReference type="AlphaFoldDB" id="A0A1F5Z4I4"/>
<dbReference type="Proteomes" id="UP000178681">
    <property type="component" value="Unassembled WGS sequence"/>
</dbReference>
<sequence>MGRTIGGIVESKKFIVGHRHGPLNLGLTIIEPDRLAQHIAAWRIQAEGTSDMDERKHLCMLNHIATTRLAKYVRSEEKARTMIKIERIKMGNA</sequence>
<name>A0A1F5Z4I4_9BACT</name>
<reference evidence="1 2" key="1">
    <citation type="journal article" date="2016" name="Nat. Commun.">
        <title>Thousands of microbial genomes shed light on interconnected biogeochemical processes in an aquifer system.</title>
        <authorList>
            <person name="Anantharaman K."/>
            <person name="Brown C.T."/>
            <person name="Hug L.A."/>
            <person name="Sharon I."/>
            <person name="Castelle C.J."/>
            <person name="Probst A.J."/>
            <person name="Thomas B.C."/>
            <person name="Singh A."/>
            <person name="Wilkins M.J."/>
            <person name="Karaoz U."/>
            <person name="Brodie E.L."/>
            <person name="Williams K.H."/>
            <person name="Hubbard S.S."/>
            <person name="Banfield J.F."/>
        </authorList>
    </citation>
    <scope>NUCLEOTIDE SEQUENCE [LARGE SCALE GENOMIC DNA]</scope>
</reference>
<comment type="caution">
    <text evidence="1">The sequence shown here is derived from an EMBL/GenBank/DDBJ whole genome shotgun (WGS) entry which is preliminary data.</text>
</comment>
<organism evidence="1 2">
    <name type="scientific">Candidatus Gottesmanbacteria bacterium RIFCSPHIGHO2_01_FULL_42_12</name>
    <dbReference type="NCBI Taxonomy" id="1798377"/>
    <lineage>
        <taxon>Bacteria</taxon>
        <taxon>Candidatus Gottesmaniibacteriota</taxon>
    </lineage>
</organism>
<dbReference type="STRING" id="1798377.A2872_01565"/>
<gene>
    <name evidence="1" type="ORF">A2872_01565</name>
</gene>
<evidence type="ECO:0000313" key="2">
    <source>
        <dbReference type="Proteomes" id="UP000178681"/>
    </source>
</evidence>
<accession>A0A1F5Z4I4</accession>
<protein>
    <submittedName>
        <fullName evidence="1">Uncharacterized protein</fullName>
    </submittedName>
</protein>